<evidence type="ECO:0000256" key="2">
    <source>
        <dbReference type="ARBA" id="ARBA00001946"/>
    </source>
</evidence>
<dbReference type="GO" id="GO:0010945">
    <property type="term" value="F:coenzyme A diphosphatase activity"/>
    <property type="evidence" value="ECO:0007669"/>
    <property type="project" value="InterPro"/>
</dbReference>
<dbReference type="GO" id="GO:0046872">
    <property type="term" value="F:metal ion binding"/>
    <property type="evidence" value="ECO:0007669"/>
    <property type="project" value="UniProtKB-KW"/>
</dbReference>
<gene>
    <name evidence="9" type="ORF">LZD57_03385</name>
</gene>
<name>A0A9X1NY26_9HYPH</name>
<sequence>MTAADLRARIMARRGGGGEESLAGTAPEFGDHRLNPDLVAEMAKSHSREAAVLVPVVDRGEEATVILTTRTLSLRKHSGQVAFPGGAVDDTDASPEAAAMREAFEEIALRPSHVEPIGRLPRYLTMTGFRITPIVAIVTPGFELRPNPAEVEDVFEVPLGFLMDAANHRQESRTVEGLIRHYYTMPFGEHFIWGVTAGILRTLYERYYA</sequence>
<keyword evidence="10" id="KW-1185">Reference proteome</keyword>
<evidence type="ECO:0000256" key="3">
    <source>
        <dbReference type="ARBA" id="ARBA00022723"/>
    </source>
</evidence>
<feature type="domain" description="Nudix hydrolase" evidence="8">
    <location>
        <begin position="47"/>
        <end position="179"/>
    </location>
</feature>
<dbReference type="SUPFAM" id="SSF55811">
    <property type="entry name" value="Nudix"/>
    <property type="match status" value="1"/>
</dbReference>
<comment type="cofactor">
    <cofactor evidence="2">
        <name>Mg(2+)</name>
        <dbReference type="ChEBI" id="CHEBI:18420"/>
    </cofactor>
</comment>
<keyword evidence="5" id="KW-0460">Magnesium</keyword>
<dbReference type="InterPro" id="IPR015797">
    <property type="entry name" value="NUDIX_hydrolase-like_dom_sf"/>
</dbReference>
<keyword evidence="4" id="KW-0378">Hydrolase</keyword>
<dbReference type="RefSeq" id="WP_233717712.1">
    <property type="nucleotide sequence ID" value="NZ_JAJUWU010000003.1"/>
</dbReference>
<dbReference type="NCBIfam" id="NF007980">
    <property type="entry name" value="PRK10707.1"/>
    <property type="match status" value="1"/>
</dbReference>
<keyword evidence="6" id="KW-0464">Manganese</keyword>
<evidence type="ECO:0000256" key="5">
    <source>
        <dbReference type="ARBA" id="ARBA00022842"/>
    </source>
</evidence>
<evidence type="ECO:0000256" key="1">
    <source>
        <dbReference type="ARBA" id="ARBA00001936"/>
    </source>
</evidence>
<dbReference type="Pfam" id="PF00293">
    <property type="entry name" value="NUDIX"/>
    <property type="match status" value="1"/>
</dbReference>
<accession>A0A9X1NY26</accession>
<evidence type="ECO:0000259" key="8">
    <source>
        <dbReference type="PROSITE" id="PS51462"/>
    </source>
</evidence>
<dbReference type="AlphaFoldDB" id="A0A9X1NY26"/>
<evidence type="ECO:0000256" key="4">
    <source>
        <dbReference type="ARBA" id="ARBA00022801"/>
    </source>
</evidence>
<dbReference type="Gene3D" id="3.90.79.10">
    <property type="entry name" value="Nucleoside Triphosphate Pyrophosphohydrolase"/>
    <property type="match status" value="1"/>
</dbReference>
<keyword evidence="3" id="KW-0479">Metal-binding</keyword>
<dbReference type="PANTHER" id="PTHR12992:SF11">
    <property type="entry name" value="MITOCHONDRIAL COENZYME A DIPHOSPHATASE NUDT8"/>
    <property type="match status" value="1"/>
</dbReference>
<dbReference type="InterPro" id="IPR000086">
    <property type="entry name" value="NUDIX_hydrolase_dom"/>
</dbReference>
<dbReference type="PROSITE" id="PS51462">
    <property type="entry name" value="NUDIX"/>
    <property type="match status" value="1"/>
</dbReference>
<dbReference type="EMBL" id="JAJUWU010000003">
    <property type="protein sequence ID" value="MCE7027023.1"/>
    <property type="molecule type" value="Genomic_DNA"/>
</dbReference>
<evidence type="ECO:0000313" key="9">
    <source>
        <dbReference type="EMBL" id="MCE7027023.1"/>
    </source>
</evidence>
<dbReference type="Proteomes" id="UP001139035">
    <property type="component" value="Unassembled WGS sequence"/>
</dbReference>
<comment type="cofactor">
    <cofactor evidence="1">
        <name>Mn(2+)</name>
        <dbReference type="ChEBI" id="CHEBI:29035"/>
    </cofactor>
</comment>
<comment type="caution">
    <text evidence="9">The sequence shown here is derived from an EMBL/GenBank/DDBJ whole genome shotgun (WGS) entry which is preliminary data.</text>
</comment>
<proteinExistence type="predicted"/>
<reference evidence="9" key="1">
    <citation type="submission" date="2022-01" db="EMBL/GenBank/DDBJ databases">
        <title>Jiella avicenniae sp. nov., a novel endophytic bacterium isolated from bark of Avicennia marina.</title>
        <authorList>
            <person name="Tuo L."/>
        </authorList>
    </citation>
    <scope>NUCLEOTIDE SEQUENCE</scope>
    <source>
        <strain evidence="9">CBK1P-4</strain>
    </source>
</reference>
<evidence type="ECO:0000256" key="7">
    <source>
        <dbReference type="SAM" id="MobiDB-lite"/>
    </source>
</evidence>
<feature type="region of interest" description="Disordered" evidence="7">
    <location>
        <begin position="11"/>
        <end position="33"/>
    </location>
</feature>
<dbReference type="PANTHER" id="PTHR12992">
    <property type="entry name" value="NUDIX HYDROLASE"/>
    <property type="match status" value="1"/>
</dbReference>
<organism evidence="9 10">
    <name type="scientific">Jiella avicenniae</name>
    <dbReference type="NCBI Taxonomy" id="2907202"/>
    <lineage>
        <taxon>Bacteria</taxon>
        <taxon>Pseudomonadati</taxon>
        <taxon>Pseudomonadota</taxon>
        <taxon>Alphaproteobacteria</taxon>
        <taxon>Hyphomicrobiales</taxon>
        <taxon>Aurantimonadaceae</taxon>
        <taxon>Jiella</taxon>
    </lineage>
</organism>
<evidence type="ECO:0000256" key="6">
    <source>
        <dbReference type="ARBA" id="ARBA00023211"/>
    </source>
</evidence>
<dbReference type="InterPro" id="IPR045121">
    <property type="entry name" value="CoAse"/>
</dbReference>
<dbReference type="CDD" id="cd03426">
    <property type="entry name" value="NUDIX_CoAse_Nudt7"/>
    <property type="match status" value="1"/>
</dbReference>
<evidence type="ECO:0000313" key="10">
    <source>
        <dbReference type="Proteomes" id="UP001139035"/>
    </source>
</evidence>
<protein>
    <submittedName>
        <fullName evidence="9">CoA pyrophosphatase</fullName>
    </submittedName>
</protein>